<name>T0Z485_9ZZZZ</name>
<sequence>MYNAGFAIFSTASILLFVEPLSGTTGAWLLVGFRLLQGVGASFLFANSAALLTDAFGPEERGKAMGMNQVAFIGGSLIGLVVGGVLASTPRPSDRSLRPTHVAPDLPDQCAGRRLRNRVGVRP</sequence>
<keyword evidence="5 6" id="KW-0472">Membrane</keyword>
<reference evidence="8" key="2">
    <citation type="journal article" date="2014" name="ISME J.">
        <title>Microbial stratification in low pH oxic and suboxic macroscopic growths along an acid mine drainage.</title>
        <authorList>
            <person name="Mendez-Garcia C."/>
            <person name="Mesa V."/>
            <person name="Sprenger R.R."/>
            <person name="Richter M."/>
            <person name="Diez M.S."/>
            <person name="Solano J."/>
            <person name="Bargiela R."/>
            <person name="Golyshina O.V."/>
            <person name="Manteca A."/>
            <person name="Ramos J.L."/>
            <person name="Gallego J.R."/>
            <person name="Llorente I."/>
            <person name="Martins Dos Santos V.A."/>
            <person name="Jensen O.N."/>
            <person name="Pelaez A.I."/>
            <person name="Sanchez J."/>
            <person name="Ferrer M."/>
        </authorList>
    </citation>
    <scope>NUCLEOTIDE SEQUENCE</scope>
</reference>
<dbReference type="GO" id="GO:0016020">
    <property type="term" value="C:membrane"/>
    <property type="evidence" value="ECO:0007669"/>
    <property type="project" value="UniProtKB-SubCell"/>
</dbReference>
<dbReference type="InterPro" id="IPR050930">
    <property type="entry name" value="MFS_Vesicular_Transporter"/>
</dbReference>
<dbReference type="PANTHER" id="PTHR23506:SF23">
    <property type="entry name" value="GH10249P"/>
    <property type="match status" value="1"/>
</dbReference>
<keyword evidence="4 6" id="KW-1133">Transmembrane helix</keyword>
<evidence type="ECO:0000256" key="4">
    <source>
        <dbReference type="ARBA" id="ARBA00022989"/>
    </source>
</evidence>
<dbReference type="SUPFAM" id="SSF103473">
    <property type="entry name" value="MFS general substrate transporter"/>
    <property type="match status" value="1"/>
</dbReference>
<comment type="subcellular location">
    <subcellularLocation>
        <location evidence="1">Membrane</location>
        <topology evidence="1">Multi-pass membrane protein</topology>
    </subcellularLocation>
</comment>
<evidence type="ECO:0000259" key="7">
    <source>
        <dbReference type="PROSITE" id="PS50850"/>
    </source>
</evidence>
<dbReference type="GO" id="GO:0022857">
    <property type="term" value="F:transmembrane transporter activity"/>
    <property type="evidence" value="ECO:0007669"/>
    <property type="project" value="InterPro"/>
</dbReference>
<evidence type="ECO:0000256" key="2">
    <source>
        <dbReference type="ARBA" id="ARBA00022448"/>
    </source>
</evidence>
<gene>
    <name evidence="8" type="ORF">B2A_10202</name>
</gene>
<keyword evidence="2" id="KW-0813">Transport</keyword>
<dbReference type="PANTHER" id="PTHR23506">
    <property type="entry name" value="GH10249P"/>
    <property type="match status" value="1"/>
</dbReference>
<dbReference type="EMBL" id="AUZZ01007361">
    <property type="protein sequence ID" value="EQD42756.1"/>
    <property type="molecule type" value="Genomic_DNA"/>
</dbReference>
<evidence type="ECO:0000256" key="1">
    <source>
        <dbReference type="ARBA" id="ARBA00004141"/>
    </source>
</evidence>
<dbReference type="InterPro" id="IPR011701">
    <property type="entry name" value="MFS"/>
</dbReference>
<proteinExistence type="predicted"/>
<organism evidence="8">
    <name type="scientific">mine drainage metagenome</name>
    <dbReference type="NCBI Taxonomy" id="410659"/>
    <lineage>
        <taxon>unclassified sequences</taxon>
        <taxon>metagenomes</taxon>
        <taxon>ecological metagenomes</taxon>
    </lineage>
</organism>
<reference evidence="8" key="1">
    <citation type="submission" date="2013-08" db="EMBL/GenBank/DDBJ databases">
        <authorList>
            <person name="Mendez C."/>
            <person name="Richter M."/>
            <person name="Ferrer M."/>
            <person name="Sanchez J."/>
        </authorList>
    </citation>
    <scope>NUCLEOTIDE SEQUENCE</scope>
</reference>
<feature type="transmembrane region" description="Helical" evidence="6">
    <location>
        <begin position="6"/>
        <end position="31"/>
    </location>
</feature>
<dbReference type="PROSITE" id="PS50850">
    <property type="entry name" value="MFS"/>
    <property type="match status" value="1"/>
</dbReference>
<protein>
    <submittedName>
        <fullName evidence="8">Major facilitator superfamily MFS-1</fullName>
    </submittedName>
</protein>
<dbReference type="Gene3D" id="1.20.1250.20">
    <property type="entry name" value="MFS general substrate transporter like domains"/>
    <property type="match status" value="1"/>
</dbReference>
<evidence type="ECO:0000256" key="5">
    <source>
        <dbReference type="ARBA" id="ARBA00023136"/>
    </source>
</evidence>
<comment type="caution">
    <text evidence="8">The sequence shown here is derived from an EMBL/GenBank/DDBJ whole genome shotgun (WGS) entry which is preliminary data.</text>
</comment>
<evidence type="ECO:0000313" key="8">
    <source>
        <dbReference type="EMBL" id="EQD42756.1"/>
    </source>
</evidence>
<dbReference type="Pfam" id="PF07690">
    <property type="entry name" value="MFS_1"/>
    <property type="match status" value="1"/>
</dbReference>
<dbReference type="InterPro" id="IPR036259">
    <property type="entry name" value="MFS_trans_sf"/>
</dbReference>
<feature type="domain" description="Major facilitator superfamily (MFS) profile" evidence="7">
    <location>
        <begin position="1"/>
        <end position="123"/>
    </location>
</feature>
<accession>T0Z485</accession>
<keyword evidence="3 6" id="KW-0812">Transmembrane</keyword>
<evidence type="ECO:0000256" key="6">
    <source>
        <dbReference type="SAM" id="Phobius"/>
    </source>
</evidence>
<evidence type="ECO:0000256" key="3">
    <source>
        <dbReference type="ARBA" id="ARBA00022692"/>
    </source>
</evidence>
<dbReference type="InterPro" id="IPR020846">
    <property type="entry name" value="MFS_dom"/>
</dbReference>
<dbReference type="AlphaFoldDB" id="T0Z485"/>
<feature type="non-terminal residue" evidence="8">
    <location>
        <position position="123"/>
    </location>
</feature>
<feature type="transmembrane region" description="Helical" evidence="6">
    <location>
        <begin position="38"/>
        <end position="57"/>
    </location>
</feature>
<feature type="transmembrane region" description="Helical" evidence="6">
    <location>
        <begin position="69"/>
        <end position="88"/>
    </location>
</feature>